<feature type="signal peptide" evidence="9">
    <location>
        <begin position="1"/>
        <end position="23"/>
    </location>
</feature>
<evidence type="ECO:0000256" key="2">
    <source>
        <dbReference type="ARBA" id="ARBA00006285"/>
    </source>
</evidence>
<evidence type="ECO:0000256" key="6">
    <source>
        <dbReference type="ARBA" id="ARBA00030512"/>
    </source>
</evidence>
<dbReference type="InterPro" id="IPR013783">
    <property type="entry name" value="Ig-like_fold"/>
</dbReference>
<dbReference type="InterPro" id="IPR012291">
    <property type="entry name" value="CBM2_carb-bd_dom_sf"/>
</dbReference>
<dbReference type="AlphaFoldDB" id="A0A380C1B6"/>
<dbReference type="SMART" id="SM01081">
    <property type="entry name" value="CHB_HEX"/>
    <property type="match status" value="1"/>
</dbReference>
<evidence type="ECO:0000256" key="4">
    <source>
        <dbReference type="ARBA" id="ARBA00022801"/>
    </source>
</evidence>
<dbReference type="GO" id="GO:0016020">
    <property type="term" value="C:membrane"/>
    <property type="evidence" value="ECO:0007669"/>
    <property type="project" value="TreeGrafter"/>
</dbReference>
<dbReference type="GO" id="GO:0030203">
    <property type="term" value="P:glycosaminoglycan metabolic process"/>
    <property type="evidence" value="ECO:0007669"/>
    <property type="project" value="TreeGrafter"/>
</dbReference>
<evidence type="ECO:0000259" key="10">
    <source>
        <dbReference type="SMART" id="SM01081"/>
    </source>
</evidence>
<evidence type="ECO:0000256" key="8">
    <source>
        <dbReference type="PIRSR" id="PIRSR625705-1"/>
    </source>
</evidence>
<dbReference type="GO" id="GO:0030247">
    <property type="term" value="F:polysaccharide binding"/>
    <property type="evidence" value="ECO:0007669"/>
    <property type="project" value="InterPro"/>
</dbReference>
<dbReference type="GO" id="GO:0005975">
    <property type="term" value="P:carbohydrate metabolic process"/>
    <property type="evidence" value="ECO:0007669"/>
    <property type="project" value="InterPro"/>
</dbReference>
<dbReference type="InterPro" id="IPR014756">
    <property type="entry name" value="Ig_E-set"/>
</dbReference>
<feature type="active site" description="Proton donor" evidence="8">
    <location>
        <position position="507"/>
    </location>
</feature>
<accession>A0A380C1B6</accession>
<dbReference type="InterPro" id="IPR017853">
    <property type="entry name" value="GH"/>
</dbReference>
<dbReference type="EC" id="3.2.1.52" evidence="3"/>
<dbReference type="Gene3D" id="3.30.379.10">
    <property type="entry name" value="Chitobiase/beta-hexosaminidase domain 2-like"/>
    <property type="match status" value="1"/>
</dbReference>
<dbReference type="InterPro" id="IPR004867">
    <property type="entry name" value="CHB_C_dom"/>
</dbReference>
<dbReference type="PRINTS" id="PR00738">
    <property type="entry name" value="GLHYDRLASE20"/>
</dbReference>
<name>A0A380C1B6_SPHSI</name>
<dbReference type="Pfam" id="PF03174">
    <property type="entry name" value="CHB_HEX_C"/>
    <property type="match status" value="1"/>
</dbReference>
<comment type="similarity">
    <text evidence="2">Belongs to the glycosyl hydrolase 20 family.</text>
</comment>
<dbReference type="PROSITE" id="PS51257">
    <property type="entry name" value="PROKAR_LIPOPROTEIN"/>
    <property type="match status" value="1"/>
</dbReference>
<evidence type="ECO:0000313" key="11">
    <source>
        <dbReference type="EMBL" id="SUJ10941.1"/>
    </source>
</evidence>
<sequence length="832" mass="93720">MRNRNWASLAVTILMGCSYQAQAQDIALNKALQVNWKIDDAKSVDESSRSMFIVKNVSKKPVNLKDWTLMFNYLFLVKEDKGNTNYRIEHRNGDLYALQFLQSSYQEINPNDSLIVSFDAIAPLRNTSKAPGGLYFINQKGKIYDVPQYKVLAPKRTNIEVLEILGKQYEFNTKGNTQQGQLILPTPLSLTKSTDKTFALPSKLTVKADPSFRTESNLFVNDLKNLGYKSSLSSGNDAVVRLERAEGMEEEEYTLTVDGSGILIRASSAAGAFYGLQSLKSILLPVSNNADITLAHLQVKDKPRFKYRGFMMDVSRNFQDKKMVLKMLDAMAMYKLNVFHFHFTEDEAWRIEIPGLPELTEVGSQRSASFADGRSLQPAYRSGAAGKGRQYYTTKDYIEILRYAKARHITVVPEIETPGHARAAIKSMQARYEKYMKQGNQAEAEKYLLYDLQDKSEYNSAQNWNDNVMNPALPSTYTFIAKVVDELKAMHKAAGVELKTIHLGGDEVPVGVWEKSPKIAALMSREGIKSVNQVWPYYVSKINNLVHEKGLIMEGWEEMGMHNEGKGMVVNPKLADQRIQVDVWNNLIGGGQEDLAYKLANAGYKVIFASASNFYLDMAWTPLFEEPGLNWAAYINLREAYSFAPENFFLNVLEIAKGKAKGAAYFKPKERLTAAGRKNFLGVKGALWAETVESPAHLEYLIFPRFMAVAERAWSPEKKWEVTDTYDVRDFDKDYAAFSKKLGAVELPKLDKLNGGYQYRLPAVGVRIENNNALINTEYPTGSVRYTTDGTVPTKTAATVENGMLKLEKGKTYSLRAFSSTGREGKVIRFTY</sequence>
<dbReference type="Gene3D" id="3.20.20.80">
    <property type="entry name" value="Glycosidases"/>
    <property type="match status" value="1"/>
</dbReference>
<dbReference type="PANTHER" id="PTHR22600">
    <property type="entry name" value="BETA-HEXOSAMINIDASE"/>
    <property type="match status" value="1"/>
</dbReference>
<dbReference type="SUPFAM" id="SSF49384">
    <property type="entry name" value="Carbohydrate-binding domain"/>
    <property type="match status" value="1"/>
</dbReference>
<dbReference type="EMBL" id="UGYW01000002">
    <property type="protein sequence ID" value="SUJ10941.1"/>
    <property type="molecule type" value="Genomic_DNA"/>
</dbReference>
<dbReference type="Pfam" id="PF00728">
    <property type="entry name" value="Glyco_hydro_20"/>
    <property type="match status" value="1"/>
</dbReference>
<evidence type="ECO:0000256" key="9">
    <source>
        <dbReference type="SAM" id="SignalP"/>
    </source>
</evidence>
<evidence type="ECO:0000256" key="1">
    <source>
        <dbReference type="ARBA" id="ARBA00001231"/>
    </source>
</evidence>
<organism evidence="11 12">
    <name type="scientific">Sphingobacterium spiritivorum</name>
    <name type="common">Flavobacterium spiritivorum</name>
    <dbReference type="NCBI Taxonomy" id="258"/>
    <lineage>
        <taxon>Bacteria</taxon>
        <taxon>Pseudomonadati</taxon>
        <taxon>Bacteroidota</taxon>
        <taxon>Sphingobacteriia</taxon>
        <taxon>Sphingobacteriales</taxon>
        <taxon>Sphingobacteriaceae</taxon>
        <taxon>Sphingobacterium</taxon>
    </lineage>
</organism>
<protein>
    <recommendedName>
        <fullName evidence="3">beta-N-acetylhexosaminidase</fullName>
        <ecNumber evidence="3">3.2.1.52</ecNumber>
    </recommendedName>
    <alternativeName>
        <fullName evidence="6">Beta-N-acetylhexosaminidase</fullName>
    </alternativeName>
    <alternativeName>
        <fullName evidence="7">N-acetyl-beta-glucosaminidase</fullName>
    </alternativeName>
</protein>
<evidence type="ECO:0000256" key="3">
    <source>
        <dbReference type="ARBA" id="ARBA00012663"/>
    </source>
</evidence>
<feature type="chain" id="PRO_5016772644" description="beta-N-acetylhexosaminidase" evidence="9">
    <location>
        <begin position="24"/>
        <end position="832"/>
    </location>
</feature>
<dbReference type="InterPro" id="IPR015882">
    <property type="entry name" value="HEX_bac_N"/>
</dbReference>
<dbReference type="PANTHER" id="PTHR22600:SF57">
    <property type="entry name" value="BETA-N-ACETYLHEXOSAMINIDASE"/>
    <property type="match status" value="1"/>
</dbReference>
<evidence type="ECO:0000256" key="5">
    <source>
        <dbReference type="ARBA" id="ARBA00023295"/>
    </source>
</evidence>
<keyword evidence="4 11" id="KW-0378">Hydrolase</keyword>
<keyword evidence="5 11" id="KW-0326">Glycosidase</keyword>
<dbReference type="Pfam" id="PF02838">
    <property type="entry name" value="Glyco_hydro_20b"/>
    <property type="match status" value="1"/>
</dbReference>
<dbReference type="SUPFAM" id="SSF51445">
    <property type="entry name" value="(Trans)glycosidases"/>
    <property type="match status" value="1"/>
</dbReference>
<dbReference type="SUPFAM" id="SSF81296">
    <property type="entry name" value="E set domains"/>
    <property type="match status" value="1"/>
</dbReference>
<reference evidence="11 12" key="1">
    <citation type="submission" date="2018-06" db="EMBL/GenBank/DDBJ databases">
        <authorList>
            <consortium name="Pathogen Informatics"/>
            <person name="Doyle S."/>
        </authorList>
    </citation>
    <scope>NUCLEOTIDE SEQUENCE [LARGE SCALE GENOMIC DNA]</scope>
    <source>
        <strain evidence="11 12">NCTC11388</strain>
    </source>
</reference>
<keyword evidence="9" id="KW-0732">Signal</keyword>
<dbReference type="InterPro" id="IPR015883">
    <property type="entry name" value="Glyco_hydro_20_cat"/>
</dbReference>
<dbReference type="Proteomes" id="UP000254893">
    <property type="component" value="Unassembled WGS sequence"/>
</dbReference>
<dbReference type="InterPro" id="IPR029018">
    <property type="entry name" value="Hex-like_dom2"/>
</dbReference>
<comment type="catalytic activity">
    <reaction evidence="1">
        <text>Hydrolysis of terminal non-reducing N-acetyl-D-hexosamine residues in N-acetyl-beta-D-hexosaminides.</text>
        <dbReference type="EC" id="3.2.1.52"/>
    </reaction>
</comment>
<dbReference type="SUPFAM" id="SSF55545">
    <property type="entry name" value="beta-N-acetylhexosaminidase-like domain"/>
    <property type="match status" value="1"/>
</dbReference>
<dbReference type="InterPro" id="IPR008965">
    <property type="entry name" value="CBM2/CBM3_carb-bd_dom_sf"/>
</dbReference>
<dbReference type="Gene3D" id="2.60.40.290">
    <property type="match status" value="1"/>
</dbReference>
<proteinExistence type="inferred from homology"/>
<evidence type="ECO:0000313" key="12">
    <source>
        <dbReference type="Proteomes" id="UP000254893"/>
    </source>
</evidence>
<dbReference type="RefSeq" id="WP_115170062.1">
    <property type="nucleotide sequence ID" value="NZ_UGYW01000002.1"/>
</dbReference>
<evidence type="ECO:0000256" key="7">
    <source>
        <dbReference type="ARBA" id="ARBA00033000"/>
    </source>
</evidence>
<dbReference type="Gene3D" id="2.60.40.10">
    <property type="entry name" value="Immunoglobulins"/>
    <property type="match status" value="1"/>
</dbReference>
<dbReference type="InterPro" id="IPR025705">
    <property type="entry name" value="Beta_hexosaminidase_sua/sub"/>
</dbReference>
<dbReference type="InterPro" id="IPR004866">
    <property type="entry name" value="CHB/HEX_N_dom"/>
</dbReference>
<gene>
    <name evidence="11" type="primary">chb_1</name>
    <name evidence="11" type="ORF">NCTC11388_02099</name>
</gene>
<feature type="domain" description="Chitobiase/beta-hexosaminidases N-terminal" evidence="10">
    <location>
        <begin position="30"/>
        <end position="189"/>
    </location>
</feature>
<dbReference type="GO" id="GO:0004563">
    <property type="term" value="F:beta-N-acetylhexosaminidase activity"/>
    <property type="evidence" value="ECO:0007669"/>
    <property type="project" value="UniProtKB-EC"/>
</dbReference>